<dbReference type="Pfam" id="PF04402">
    <property type="entry name" value="SIMPL"/>
    <property type="match status" value="1"/>
</dbReference>
<dbReference type="AlphaFoldDB" id="A0A2T5PF32"/>
<protein>
    <recommendedName>
        <fullName evidence="4">DUF541 domain-containing protein</fullName>
    </recommendedName>
</protein>
<feature type="chain" id="PRO_5015444661" description="DUF541 domain-containing protein" evidence="1">
    <location>
        <begin position="27"/>
        <end position="237"/>
    </location>
</feature>
<dbReference type="InterPro" id="IPR052022">
    <property type="entry name" value="26kDa_periplasmic_antigen"/>
</dbReference>
<evidence type="ECO:0000313" key="2">
    <source>
        <dbReference type="EMBL" id="PTU76331.1"/>
    </source>
</evidence>
<name>A0A2T5PF32_9PSED</name>
<dbReference type="Proteomes" id="UP000244064">
    <property type="component" value="Unassembled WGS sequence"/>
</dbReference>
<dbReference type="Gene3D" id="3.30.70.2970">
    <property type="entry name" value="Protein of unknown function (DUF541), domain 2"/>
    <property type="match status" value="1"/>
</dbReference>
<keyword evidence="3" id="KW-1185">Reference proteome</keyword>
<evidence type="ECO:0008006" key="4">
    <source>
        <dbReference type="Google" id="ProtNLM"/>
    </source>
</evidence>
<dbReference type="PANTHER" id="PTHR34387">
    <property type="entry name" value="SLR1258 PROTEIN"/>
    <property type="match status" value="1"/>
</dbReference>
<accession>A0A2T5PF32</accession>
<comment type="caution">
    <text evidence="2">The sequence shown here is derived from an EMBL/GenBank/DDBJ whole genome shotgun (WGS) entry which is preliminary data.</text>
</comment>
<sequence length="237" mass="25590">MSAFIRTASRIGLAAGLLAAAVAAQADTLHYNQVALRAEVSQEVAHDLMQVTLFSEAQHSDPAQLSKQISEKLNAAIERARAVDKVKVSSGNRHSYAIQDKDGEKITGWRERGEIRLESQDFAVLSKLTGELLDTLSMGGMSFGISPKTRSQSEDELMRQAVDAFKARAELASEALGGKGYKLVSLNLDGGSYQPMMMTRQREAMSSMMMKDAAPEVEAGTSQVSLNANGVIEVQLP</sequence>
<evidence type="ECO:0000256" key="1">
    <source>
        <dbReference type="SAM" id="SignalP"/>
    </source>
</evidence>
<gene>
    <name evidence="2" type="ORF">DBO85_01440</name>
</gene>
<dbReference type="Gene3D" id="3.30.110.170">
    <property type="entry name" value="Protein of unknown function (DUF541), domain 1"/>
    <property type="match status" value="1"/>
</dbReference>
<feature type="signal peptide" evidence="1">
    <location>
        <begin position="1"/>
        <end position="26"/>
    </location>
</feature>
<keyword evidence="1" id="KW-0732">Signal</keyword>
<organism evidence="2 3">
    <name type="scientific">Pseudomonas mangrovi</name>
    <dbReference type="NCBI Taxonomy" id="2161748"/>
    <lineage>
        <taxon>Bacteria</taxon>
        <taxon>Pseudomonadati</taxon>
        <taxon>Pseudomonadota</taxon>
        <taxon>Gammaproteobacteria</taxon>
        <taxon>Pseudomonadales</taxon>
        <taxon>Pseudomonadaceae</taxon>
        <taxon>Pseudomonas</taxon>
    </lineage>
</organism>
<evidence type="ECO:0000313" key="3">
    <source>
        <dbReference type="Proteomes" id="UP000244064"/>
    </source>
</evidence>
<dbReference type="GO" id="GO:0006974">
    <property type="term" value="P:DNA damage response"/>
    <property type="evidence" value="ECO:0007669"/>
    <property type="project" value="TreeGrafter"/>
</dbReference>
<reference evidence="2 3" key="1">
    <citation type="submission" date="2018-04" db="EMBL/GenBank/DDBJ databases">
        <title>Pseudomonas sp. nov., isolated from mangrove soil.</title>
        <authorList>
            <person name="Chen C."/>
        </authorList>
    </citation>
    <scope>NUCLEOTIDE SEQUENCE [LARGE SCALE GENOMIC DNA]</scope>
    <source>
        <strain evidence="2 3">TC-11</strain>
    </source>
</reference>
<proteinExistence type="predicted"/>
<dbReference type="OrthoDB" id="7062395at2"/>
<dbReference type="EMBL" id="QASN01000002">
    <property type="protein sequence ID" value="PTU76331.1"/>
    <property type="molecule type" value="Genomic_DNA"/>
</dbReference>
<dbReference type="InterPro" id="IPR007497">
    <property type="entry name" value="SIMPL/DUF541"/>
</dbReference>
<dbReference type="RefSeq" id="WP_108104555.1">
    <property type="nucleotide sequence ID" value="NZ_QASN01000002.1"/>
</dbReference>
<dbReference type="PANTHER" id="PTHR34387:SF1">
    <property type="entry name" value="PERIPLASMIC IMMUNOGENIC PROTEIN"/>
    <property type="match status" value="1"/>
</dbReference>